<dbReference type="SMART" id="SM00387">
    <property type="entry name" value="HATPase_c"/>
    <property type="match status" value="1"/>
</dbReference>
<dbReference type="InterPro" id="IPR005467">
    <property type="entry name" value="His_kinase_dom"/>
</dbReference>
<protein>
    <recommendedName>
        <fullName evidence="2">histidine kinase</fullName>
        <ecNumber evidence="2">2.7.13.3</ecNumber>
    </recommendedName>
</protein>
<accession>A0A7L5DTF4</accession>
<dbReference type="InterPro" id="IPR003018">
    <property type="entry name" value="GAF"/>
</dbReference>
<keyword evidence="3" id="KW-0597">Phosphoprotein</keyword>
<evidence type="ECO:0000256" key="2">
    <source>
        <dbReference type="ARBA" id="ARBA00012438"/>
    </source>
</evidence>
<dbReference type="PANTHER" id="PTHR42878:SF15">
    <property type="entry name" value="BACTERIOPHYTOCHROME"/>
    <property type="match status" value="1"/>
</dbReference>
<dbReference type="SUPFAM" id="SSF55874">
    <property type="entry name" value="ATPase domain of HSP90 chaperone/DNA topoisomerase II/histidine kinase"/>
    <property type="match status" value="1"/>
</dbReference>
<evidence type="ECO:0000259" key="7">
    <source>
        <dbReference type="PROSITE" id="PS50113"/>
    </source>
</evidence>
<dbReference type="Pfam" id="PF00512">
    <property type="entry name" value="HisKA"/>
    <property type="match status" value="1"/>
</dbReference>
<dbReference type="InterPro" id="IPR013656">
    <property type="entry name" value="PAS_4"/>
</dbReference>
<dbReference type="SMART" id="SM00388">
    <property type="entry name" value="HisKA"/>
    <property type="match status" value="1"/>
</dbReference>
<dbReference type="SUPFAM" id="SSF55785">
    <property type="entry name" value="PYP-like sensor domain (PAS domain)"/>
    <property type="match status" value="2"/>
</dbReference>
<dbReference type="InterPro" id="IPR003594">
    <property type="entry name" value="HATPase_dom"/>
</dbReference>
<dbReference type="PROSITE" id="PS50113">
    <property type="entry name" value="PAC"/>
    <property type="match status" value="1"/>
</dbReference>
<feature type="domain" description="Histidine kinase" evidence="6">
    <location>
        <begin position="495"/>
        <end position="724"/>
    </location>
</feature>
<dbReference type="Gene3D" id="1.10.287.130">
    <property type="match status" value="1"/>
</dbReference>
<gene>
    <name evidence="8" type="ORF">HH216_16805</name>
</gene>
<dbReference type="SUPFAM" id="SSF47384">
    <property type="entry name" value="Homodimeric domain of signal transducing histidine kinase"/>
    <property type="match status" value="1"/>
</dbReference>
<dbReference type="SUPFAM" id="SSF55781">
    <property type="entry name" value="GAF domain-like"/>
    <property type="match status" value="1"/>
</dbReference>
<dbReference type="InterPro" id="IPR004358">
    <property type="entry name" value="Sig_transdc_His_kin-like_C"/>
</dbReference>
<sequence>MSERLQLPNEIGRLTALNQYNVLDSLPEQEYDDITRLAAEVCQMPIALITLVDEDRQWFKSRQGFPLTQTPVQHSFCAHAITQPTQTMIVTDARQDDRFSDNPLVTGEHNIVFYAGAPIVNKEGIALGSLCVIDNEPRQLRPSQLQALQALARQVMTLLELRRANHDLMLREAQIQAEIRLQQQTQQALATSELKFRSLIDEAPVATSLYVGQEFRVELANTPMLTYWGKDRSVIGKPLIAALPELDGQSFLAILDNVFSTGKSYEARNAPATLLVGGVLRTYYFDYTYKPLRNPAGEVYAIMNMAVDVTAQVMARQQLEESEARFRNVVEQSLSPICILKGEALVLELGNQPLLDIWGLGWEALGQPLLTTLPELNDQPIVGWLQQVFRTGVTLQLQDIPAYFISNDGVRKDRYFNFVFQPWRESDNTITGVMVMATDVTDQLRDRQALAASENSYKLLATELEQRVSERTQELTYVNQDLLRSNENLQQFAYVASHDLQEPLRKIQSFSTLLDERFGDNLGDEGRDYLNRMCSAGARMSNLIRDLLAFSRIATRQQAFEPVSLSTIVAEVLRTLELTIAERDAQLTIGELPVVNGDESQLSQLLQNLLSNALKFTPAGQRPVVSVQARYCKRSELPPHLRPTSSAARFCHLTVTDQGIGFDEKYTERIFQVFQRLHGKQQYVGTGVGLAICQRVVDNHGGSITAQSKPGQGAVFSVYLPMPLSD</sequence>
<dbReference type="PROSITE" id="PS50109">
    <property type="entry name" value="HIS_KIN"/>
    <property type="match status" value="1"/>
</dbReference>
<evidence type="ECO:0000256" key="4">
    <source>
        <dbReference type="ARBA" id="ARBA00022679"/>
    </source>
</evidence>
<dbReference type="GO" id="GO:0000155">
    <property type="term" value="F:phosphorelay sensor kinase activity"/>
    <property type="evidence" value="ECO:0007669"/>
    <property type="project" value="InterPro"/>
</dbReference>
<comment type="catalytic activity">
    <reaction evidence="1">
        <text>ATP + protein L-histidine = ADP + protein N-phospho-L-histidine.</text>
        <dbReference type="EC" id="2.7.13.3"/>
    </reaction>
</comment>
<dbReference type="InterPro" id="IPR035965">
    <property type="entry name" value="PAS-like_dom_sf"/>
</dbReference>
<evidence type="ECO:0000256" key="1">
    <source>
        <dbReference type="ARBA" id="ARBA00000085"/>
    </source>
</evidence>
<evidence type="ECO:0000256" key="3">
    <source>
        <dbReference type="ARBA" id="ARBA00022553"/>
    </source>
</evidence>
<reference evidence="8 9" key="1">
    <citation type="submission" date="2020-04" db="EMBL/GenBank/DDBJ databases">
        <title>Genome sequencing of novel species.</title>
        <authorList>
            <person name="Heo J."/>
            <person name="Kim S.-J."/>
            <person name="Kim J.-S."/>
            <person name="Hong S.-B."/>
            <person name="Kwon S.-W."/>
        </authorList>
    </citation>
    <scope>NUCLEOTIDE SEQUENCE [LARGE SCALE GENOMIC DNA]</scope>
    <source>
        <strain evidence="8 9">CJU-R4</strain>
    </source>
</reference>
<dbReference type="Pfam" id="PF08448">
    <property type="entry name" value="PAS_4"/>
    <property type="match status" value="1"/>
</dbReference>
<dbReference type="SMART" id="SM00065">
    <property type="entry name" value="GAF"/>
    <property type="match status" value="1"/>
</dbReference>
<keyword evidence="9" id="KW-1185">Reference proteome</keyword>
<dbReference type="Gene3D" id="3.30.565.10">
    <property type="entry name" value="Histidine kinase-like ATPase, C-terminal domain"/>
    <property type="match status" value="1"/>
</dbReference>
<dbReference type="KEGG" id="srho:HH216_16805"/>
<dbReference type="InterPro" id="IPR000700">
    <property type="entry name" value="PAS-assoc_C"/>
</dbReference>
<evidence type="ECO:0000259" key="6">
    <source>
        <dbReference type="PROSITE" id="PS50109"/>
    </source>
</evidence>
<dbReference type="InterPro" id="IPR036097">
    <property type="entry name" value="HisK_dim/P_sf"/>
</dbReference>
<dbReference type="EC" id="2.7.13.3" evidence="2"/>
<dbReference type="InterPro" id="IPR036890">
    <property type="entry name" value="HATPase_C_sf"/>
</dbReference>
<proteinExistence type="predicted"/>
<dbReference type="InterPro" id="IPR003661">
    <property type="entry name" value="HisK_dim/P_dom"/>
</dbReference>
<dbReference type="Gene3D" id="3.30.450.40">
    <property type="match status" value="1"/>
</dbReference>
<dbReference type="Proteomes" id="UP000501128">
    <property type="component" value="Chromosome"/>
</dbReference>
<dbReference type="EMBL" id="CP051677">
    <property type="protein sequence ID" value="QJD79888.1"/>
    <property type="molecule type" value="Genomic_DNA"/>
</dbReference>
<evidence type="ECO:0000313" key="8">
    <source>
        <dbReference type="EMBL" id="QJD79888.1"/>
    </source>
</evidence>
<evidence type="ECO:0000313" key="9">
    <source>
        <dbReference type="Proteomes" id="UP000501128"/>
    </source>
</evidence>
<dbReference type="Gene3D" id="3.30.450.20">
    <property type="entry name" value="PAS domain"/>
    <property type="match status" value="2"/>
</dbReference>
<dbReference type="PANTHER" id="PTHR42878">
    <property type="entry name" value="TWO-COMPONENT HISTIDINE KINASE"/>
    <property type="match status" value="1"/>
</dbReference>
<feature type="domain" description="PAC" evidence="7">
    <location>
        <begin position="263"/>
        <end position="321"/>
    </location>
</feature>
<organism evidence="8 9">
    <name type="scientific">Spirosoma rhododendri</name>
    <dbReference type="NCBI Taxonomy" id="2728024"/>
    <lineage>
        <taxon>Bacteria</taxon>
        <taxon>Pseudomonadati</taxon>
        <taxon>Bacteroidota</taxon>
        <taxon>Cytophagia</taxon>
        <taxon>Cytophagales</taxon>
        <taxon>Cytophagaceae</taxon>
        <taxon>Spirosoma</taxon>
    </lineage>
</organism>
<evidence type="ECO:0000256" key="5">
    <source>
        <dbReference type="ARBA" id="ARBA00022777"/>
    </source>
</evidence>
<dbReference type="InterPro" id="IPR050351">
    <property type="entry name" value="BphY/WalK/GraS-like"/>
</dbReference>
<keyword evidence="5" id="KW-0418">Kinase</keyword>
<dbReference type="GO" id="GO:0030295">
    <property type="term" value="F:protein kinase activator activity"/>
    <property type="evidence" value="ECO:0007669"/>
    <property type="project" value="TreeGrafter"/>
</dbReference>
<name>A0A7L5DTF4_9BACT</name>
<dbReference type="Pfam" id="PF02518">
    <property type="entry name" value="HATPase_c"/>
    <property type="match status" value="1"/>
</dbReference>
<dbReference type="AlphaFoldDB" id="A0A7L5DTF4"/>
<dbReference type="FunFam" id="3.30.565.10:FF:000006">
    <property type="entry name" value="Sensor histidine kinase WalK"/>
    <property type="match status" value="1"/>
</dbReference>
<dbReference type="GO" id="GO:0007234">
    <property type="term" value="P:osmosensory signaling via phosphorelay pathway"/>
    <property type="evidence" value="ECO:0007669"/>
    <property type="project" value="TreeGrafter"/>
</dbReference>
<keyword evidence="4" id="KW-0808">Transferase</keyword>
<dbReference type="PRINTS" id="PR00344">
    <property type="entry name" value="BCTRLSENSOR"/>
</dbReference>
<dbReference type="Pfam" id="PF01590">
    <property type="entry name" value="GAF"/>
    <property type="match status" value="1"/>
</dbReference>
<dbReference type="RefSeq" id="WP_169551849.1">
    <property type="nucleotide sequence ID" value="NZ_CP051677.1"/>
</dbReference>
<dbReference type="GO" id="GO:0000156">
    <property type="term" value="F:phosphorelay response regulator activity"/>
    <property type="evidence" value="ECO:0007669"/>
    <property type="project" value="TreeGrafter"/>
</dbReference>
<dbReference type="CDD" id="cd00082">
    <property type="entry name" value="HisKA"/>
    <property type="match status" value="1"/>
</dbReference>
<dbReference type="InterPro" id="IPR029016">
    <property type="entry name" value="GAF-like_dom_sf"/>
</dbReference>